<name>A0A6M2DZA5_XENCH</name>
<evidence type="ECO:0000256" key="1">
    <source>
        <dbReference type="SAM" id="SignalP"/>
    </source>
</evidence>
<reference evidence="2" key="1">
    <citation type="submission" date="2020-03" db="EMBL/GenBank/DDBJ databases">
        <title>Transcriptomic Profiling of the Digestive Tract of the Rat Flea, Xenopsylla cheopis, Following Blood Feeding and Infection with Yersinia pestis.</title>
        <authorList>
            <person name="Bland D.M."/>
            <person name="Martens C.A."/>
            <person name="Virtaneva K."/>
            <person name="Kanakabandi K."/>
            <person name="Long D."/>
            <person name="Rosenke R."/>
            <person name="Saturday G.A."/>
            <person name="Hoyt F.H."/>
            <person name="Bruno D.P."/>
            <person name="Ribeiro J.M.C."/>
            <person name="Hinnebusch J."/>
        </authorList>
    </citation>
    <scope>NUCLEOTIDE SEQUENCE</scope>
</reference>
<dbReference type="EMBL" id="GIIL01007923">
    <property type="protein sequence ID" value="NOV51649.1"/>
    <property type="molecule type" value="Transcribed_RNA"/>
</dbReference>
<protein>
    <submittedName>
        <fullName evidence="2">Putative transcription activator mbf2</fullName>
    </submittedName>
</protein>
<proteinExistence type="predicted"/>
<organism evidence="2">
    <name type="scientific">Xenopsylla cheopis</name>
    <name type="common">Oriental rat flea</name>
    <name type="synonym">Pulex cheopis</name>
    <dbReference type="NCBI Taxonomy" id="163159"/>
    <lineage>
        <taxon>Eukaryota</taxon>
        <taxon>Metazoa</taxon>
        <taxon>Ecdysozoa</taxon>
        <taxon>Arthropoda</taxon>
        <taxon>Hexapoda</taxon>
        <taxon>Insecta</taxon>
        <taxon>Pterygota</taxon>
        <taxon>Neoptera</taxon>
        <taxon>Endopterygota</taxon>
        <taxon>Siphonaptera</taxon>
        <taxon>Pulicidae</taxon>
        <taxon>Xenopsyllinae</taxon>
        <taxon>Xenopsylla</taxon>
    </lineage>
</organism>
<keyword evidence="1" id="KW-0732">Signal</keyword>
<sequence length="156" mass="16925">MNYLTVALLILVPVLSSCSLIDNDENIEVSVFDSESELFQKHPYAEKLELTIEESSEKSVSITYVLGNRVSGDRLVATGSNTYIWPTPRDVQVDLSYPANGQQGAVITFFTVVVVQDTKVGEAFLISGGIGQRSIKVGIVAGATKSLGYNCQIYGR</sequence>
<dbReference type="Pfam" id="PF15868">
    <property type="entry name" value="MBF2"/>
    <property type="match status" value="1"/>
</dbReference>
<evidence type="ECO:0000313" key="2">
    <source>
        <dbReference type="EMBL" id="NOV51649.1"/>
    </source>
</evidence>
<feature type="signal peptide" evidence="1">
    <location>
        <begin position="1"/>
        <end position="18"/>
    </location>
</feature>
<dbReference type="InterPro" id="IPR031734">
    <property type="entry name" value="MBF2"/>
</dbReference>
<feature type="chain" id="PRO_5027091573" evidence="1">
    <location>
        <begin position="19"/>
        <end position="156"/>
    </location>
</feature>
<dbReference type="AlphaFoldDB" id="A0A6M2DZA5"/>
<accession>A0A6M2DZA5</accession>